<dbReference type="Pfam" id="PF01022">
    <property type="entry name" value="HTH_5"/>
    <property type="match status" value="1"/>
</dbReference>
<dbReference type="PANTHER" id="PTHR43132:SF2">
    <property type="entry name" value="ARSENICAL RESISTANCE OPERON REPRESSOR ARSR-RELATED"/>
    <property type="match status" value="1"/>
</dbReference>
<dbReference type="OrthoDB" id="9800238at2"/>
<dbReference type="InterPro" id="IPR036390">
    <property type="entry name" value="WH_DNA-bd_sf"/>
</dbReference>
<dbReference type="SMART" id="SM00418">
    <property type="entry name" value="HTH_ARSR"/>
    <property type="match status" value="1"/>
</dbReference>
<evidence type="ECO:0000256" key="1">
    <source>
        <dbReference type="ARBA" id="ARBA00023015"/>
    </source>
</evidence>
<protein>
    <submittedName>
        <fullName evidence="5">Transcriptional regulator, ArsR family</fullName>
    </submittedName>
</protein>
<evidence type="ECO:0000259" key="4">
    <source>
        <dbReference type="PROSITE" id="PS50987"/>
    </source>
</evidence>
<dbReference type="PANTHER" id="PTHR43132">
    <property type="entry name" value="ARSENICAL RESISTANCE OPERON REPRESSOR ARSR-RELATED"/>
    <property type="match status" value="1"/>
</dbReference>
<keyword evidence="2" id="KW-0238">DNA-binding</keyword>
<dbReference type="InterPro" id="IPR051011">
    <property type="entry name" value="Metal_resp_trans_reg"/>
</dbReference>
<organism evidence="5 6">
    <name type="scientific">Trichlorobacter lovleyi (strain ATCC BAA-1151 / DSM 17278 / SZ)</name>
    <name type="common">Geobacter lovleyi</name>
    <dbReference type="NCBI Taxonomy" id="398767"/>
    <lineage>
        <taxon>Bacteria</taxon>
        <taxon>Pseudomonadati</taxon>
        <taxon>Thermodesulfobacteriota</taxon>
        <taxon>Desulfuromonadia</taxon>
        <taxon>Geobacterales</taxon>
        <taxon>Geobacteraceae</taxon>
        <taxon>Trichlorobacter</taxon>
    </lineage>
</organism>
<keyword evidence="6" id="KW-1185">Reference proteome</keyword>
<dbReference type="InterPro" id="IPR036388">
    <property type="entry name" value="WH-like_DNA-bd_sf"/>
</dbReference>
<dbReference type="eggNOG" id="COG0640">
    <property type="taxonomic scope" value="Bacteria"/>
</dbReference>
<dbReference type="InterPro" id="IPR011991">
    <property type="entry name" value="ArsR-like_HTH"/>
</dbReference>
<dbReference type="GO" id="GO:0003677">
    <property type="term" value="F:DNA binding"/>
    <property type="evidence" value="ECO:0007669"/>
    <property type="project" value="UniProtKB-KW"/>
</dbReference>
<dbReference type="EMBL" id="CP001089">
    <property type="protein sequence ID" value="ACD94876.1"/>
    <property type="molecule type" value="Genomic_DNA"/>
</dbReference>
<keyword evidence="1" id="KW-0805">Transcription regulation</keyword>
<gene>
    <name evidence="5" type="ordered locus">Glov_1154</name>
</gene>
<dbReference type="Proteomes" id="UP000002420">
    <property type="component" value="Chromosome"/>
</dbReference>
<sequence>MKQVAYLFKSLSEETRLRILVLLQEHGELCICDLMAALDLPQSTVSRHVAYLKNAGWLQDRRGGVWMYYSLAAGLGRQPADLLLLVRTICAALPDVAQDRLRLQEYRIEKNCI</sequence>
<accession>B3E6Q1</accession>
<dbReference type="NCBIfam" id="NF033788">
    <property type="entry name" value="HTH_metalloreg"/>
    <property type="match status" value="1"/>
</dbReference>
<evidence type="ECO:0000313" key="5">
    <source>
        <dbReference type="EMBL" id="ACD94876.1"/>
    </source>
</evidence>
<dbReference type="PROSITE" id="PS50987">
    <property type="entry name" value="HTH_ARSR_2"/>
    <property type="match status" value="1"/>
</dbReference>
<evidence type="ECO:0000313" key="6">
    <source>
        <dbReference type="Proteomes" id="UP000002420"/>
    </source>
</evidence>
<dbReference type="RefSeq" id="WP_012469225.1">
    <property type="nucleotide sequence ID" value="NC_010814.1"/>
</dbReference>
<feature type="domain" description="HTH arsR-type" evidence="4">
    <location>
        <begin position="1"/>
        <end position="91"/>
    </location>
</feature>
<dbReference type="AlphaFoldDB" id="B3E6Q1"/>
<dbReference type="Gene3D" id="1.10.10.10">
    <property type="entry name" value="Winged helix-like DNA-binding domain superfamily/Winged helix DNA-binding domain"/>
    <property type="match status" value="1"/>
</dbReference>
<dbReference type="PRINTS" id="PR00778">
    <property type="entry name" value="HTHARSR"/>
</dbReference>
<proteinExistence type="predicted"/>
<name>B3E6Q1_TRIL1</name>
<keyword evidence="3" id="KW-0804">Transcription</keyword>
<dbReference type="KEGG" id="glo:Glov_1154"/>
<reference evidence="5 6" key="1">
    <citation type="submission" date="2008-05" db="EMBL/GenBank/DDBJ databases">
        <title>Complete sequence of chromosome of Geobacter lovleyi SZ.</title>
        <authorList>
            <consortium name="US DOE Joint Genome Institute"/>
            <person name="Lucas S."/>
            <person name="Copeland A."/>
            <person name="Lapidus A."/>
            <person name="Glavina del Rio T."/>
            <person name="Dalin E."/>
            <person name="Tice H."/>
            <person name="Bruce D."/>
            <person name="Goodwin L."/>
            <person name="Pitluck S."/>
            <person name="Chertkov O."/>
            <person name="Meincke L."/>
            <person name="Brettin T."/>
            <person name="Detter J.C."/>
            <person name="Han C."/>
            <person name="Tapia R."/>
            <person name="Kuske C.R."/>
            <person name="Schmutz J."/>
            <person name="Larimer F."/>
            <person name="Land M."/>
            <person name="Hauser L."/>
            <person name="Kyrpides N."/>
            <person name="Mikhailova N."/>
            <person name="Sung Y."/>
            <person name="Fletcher K.E."/>
            <person name="Ritalahti K.M."/>
            <person name="Loeffler F.E."/>
            <person name="Richardson P."/>
        </authorList>
    </citation>
    <scope>NUCLEOTIDE SEQUENCE [LARGE SCALE GENOMIC DNA]</scope>
    <source>
        <strain evidence="6">ATCC BAA-1151 / DSM 17278 / SZ</strain>
    </source>
</reference>
<dbReference type="InterPro" id="IPR001845">
    <property type="entry name" value="HTH_ArsR_DNA-bd_dom"/>
</dbReference>
<evidence type="ECO:0000256" key="3">
    <source>
        <dbReference type="ARBA" id="ARBA00023163"/>
    </source>
</evidence>
<dbReference type="CDD" id="cd00090">
    <property type="entry name" value="HTH_ARSR"/>
    <property type="match status" value="1"/>
</dbReference>
<dbReference type="SUPFAM" id="SSF46785">
    <property type="entry name" value="Winged helix' DNA-binding domain"/>
    <property type="match status" value="1"/>
</dbReference>
<dbReference type="HOGENOM" id="CLU_097806_3_1_7"/>
<dbReference type="STRING" id="398767.Glov_1154"/>
<dbReference type="GO" id="GO:0003700">
    <property type="term" value="F:DNA-binding transcription factor activity"/>
    <property type="evidence" value="ECO:0007669"/>
    <property type="project" value="InterPro"/>
</dbReference>
<evidence type="ECO:0000256" key="2">
    <source>
        <dbReference type="ARBA" id="ARBA00023125"/>
    </source>
</evidence>